<gene>
    <name evidence="2" type="ORF">NIES37_67710</name>
</gene>
<dbReference type="InterPro" id="IPR005123">
    <property type="entry name" value="Oxoglu/Fe-dep_dioxygenase_dom"/>
</dbReference>
<dbReference type="Proteomes" id="UP000218785">
    <property type="component" value="Chromosome"/>
</dbReference>
<dbReference type="KEGG" id="ttq:NIES37_67710"/>
<dbReference type="InterPro" id="IPR027450">
    <property type="entry name" value="AlkB-like"/>
</dbReference>
<evidence type="ECO:0000313" key="3">
    <source>
        <dbReference type="Proteomes" id="UP000218785"/>
    </source>
</evidence>
<accession>A0A1Z4NAJ8</accession>
<dbReference type="Pfam" id="PF13532">
    <property type="entry name" value="2OG-FeII_Oxy_2"/>
    <property type="match status" value="1"/>
</dbReference>
<feature type="domain" description="Fe2OG dioxygenase" evidence="1">
    <location>
        <begin position="125"/>
        <end position="220"/>
    </location>
</feature>
<protein>
    <submittedName>
        <fullName evidence="2">2OG-Fe(II) oxygenase</fullName>
    </submittedName>
</protein>
<dbReference type="GO" id="GO:0051213">
    <property type="term" value="F:dioxygenase activity"/>
    <property type="evidence" value="ECO:0007669"/>
    <property type="project" value="InterPro"/>
</dbReference>
<dbReference type="PROSITE" id="PS51471">
    <property type="entry name" value="FE2OG_OXY"/>
    <property type="match status" value="1"/>
</dbReference>
<dbReference type="SUPFAM" id="SSF51197">
    <property type="entry name" value="Clavaminate synthase-like"/>
    <property type="match status" value="1"/>
</dbReference>
<dbReference type="PANTHER" id="PTHR31212:SF4">
    <property type="entry name" value="ALPHA-KETOGLUTARATE-DEPENDENT DIOXYGENASE ALKB HOMOLOG 3"/>
    <property type="match status" value="1"/>
</dbReference>
<proteinExistence type="predicted"/>
<dbReference type="EMBL" id="AP018248">
    <property type="protein sequence ID" value="BAZ02758.1"/>
    <property type="molecule type" value="Genomic_DNA"/>
</dbReference>
<evidence type="ECO:0000259" key="1">
    <source>
        <dbReference type="PROSITE" id="PS51471"/>
    </source>
</evidence>
<evidence type="ECO:0000313" key="2">
    <source>
        <dbReference type="EMBL" id="BAZ02758.1"/>
    </source>
</evidence>
<name>A0A1Z4NAJ8_9CYAN</name>
<dbReference type="GO" id="GO:0006307">
    <property type="term" value="P:DNA alkylation repair"/>
    <property type="evidence" value="ECO:0007669"/>
    <property type="project" value="InterPro"/>
</dbReference>
<dbReference type="AlphaFoldDB" id="A0A1Z4NAJ8"/>
<dbReference type="PANTHER" id="PTHR31212">
    <property type="entry name" value="ALPHA-KETOGLUTARATE-DEPENDENT DIOXYGENASE ALKB HOMOLOG 3"/>
    <property type="match status" value="1"/>
</dbReference>
<reference evidence="2 3" key="1">
    <citation type="submission" date="2017-06" db="EMBL/GenBank/DDBJ databases">
        <title>Genome sequencing of cyanobaciteial culture collection at National Institute for Environmental Studies (NIES).</title>
        <authorList>
            <person name="Hirose Y."/>
            <person name="Shimura Y."/>
            <person name="Fujisawa T."/>
            <person name="Nakamura Y."/>
            <person name="Kawachi M."/>
        </authorList>
    </citation>
    <scope>NUCLEOTIDE SEQUENCE [LARGE SCALE GENOMIC DNA]</scope>
    <source>
        <strain evidence="2 3">NIES-37</strain>
    </source>
</reference>
<dbReference type="Gene3D" id="2.60.120.590">
    <property type="entry name" value="Alpha-ketoglutarate-dependent dioxygenase AlkB-like"/>
    <property type="match status" value="1"/>
</dbReference>
<sequence>MIQMSLFNQLTPVLPVTYYPEFLSQEEAGVLYQHCLKLQWQQNQIKMVGKTLLVPRLECIYGDEGCEYLYSKSVLLKPLPWTSLLAELRDRITALAGYKFNIVIGNQYSIQFKIQNSKFKMKGTNLNFAFCILHFEFPKGGWHADNESSMGVNPAIASVSLGVERKFQIKPIGGKPTDFWLEHGSLLLMHPGCQSTHLHQVPKTKKLVGTRINLTFRPHVGGRK</sequence>
<organism evidence="2 3">
    <name type="scientific">Tolypothrix tenuis PCC 7101</name>
    <dbReference type="NCBI Taxonomy" id="231146"/>
    <lineage>
        <taxon>Bacteria</taxon>
        <taxon>Bacillati</taxon>
        <taxon>Cyanobacteriota</taxon>
        <taxon>Cyanophyceae</taxon>
        <taxon>Nostocales</taxon>
        <taxon>Tolypothrichaceae</taxon>
        <taxon>Tolypothrix</taxon>
    </lineage>
</organism>
<dbReference type="InterPro" id="IPR037151">
    <property type="entry name" value="AlkB-like_sf"/>
</dbReference>
<dbReference type="InterPro" id="IPR032854">
    <property type="entry name" value="ALKBH3"/>
</dbReference>
<keyword evidence="3" id="KW-1185">Reference proteome</keyword>